<accession>A0A1Y0YEM5</accession>
<dbReference type="Pfam" id="PF11393">
    <property type="entry name" value="T4BSS_DotI_IcmL"/>
    <property type="match status" value="1"/>
</dbReference>
<dbReference type="Proteomes" id="UP000196205">
    <property type="component" value="Plasmid pAP1342-3"/>
</dbReference>
<proteinExistence type="predicted"/>
<dbReference type="AlphaFoldDB" id="A0A1Y0YEM5"/>
<organism evidence="2 3">
    <name type="scientific">Acetobacter pasteurianus subsp. pasteurianus</name>
    <dbReference type="NCBI Taxonomy" id="481145"/>
    <lineage>
        <taxon>Bacteria</taxon>
        <taxon>Pseudomonadati</taxon>
        <taxon>Pseudomonadota</taxon>
        <taxon>Alphaproteobacteria</taxon>
        <taxon>Acetobacterales</taxon>
        <taxon>Acetobacteraceae</taxon>
        <taxon>Acetobacter</taxon>
    </lineage>
</organism>
<geneLocation type="plasmid" evidence="3">
    <name>pap1342-3</name>
</geneLocation>
<evidence type="ECO:0000313" key="2">
    <source>
        <dbReference type="EMBL" id="ARW49385.1"/>
    </source>
</evidence>
<feature type="transmembrane region" description="Helical" evidence="1">
    <location>
        <begin position="35"/>
        <end position="57"/>
    </location>
</feature>
<keyword evidence="2" id="KW-0614">Plasmid</keyword>
<name>A0A1Y0YEM5_ACEPA</name>
<sequence>MSALLGVDAMKIRKQALLRRLSDPDFQGRVVERSLWVNITLCALLTVFVIHDIYVWANPPRPKFFFVDGQNPPRPAVPLDSPILGQDQLLSWAVRWGIAPYNINYRDYPSQLNTAGAHYTIDGWNSFARSFIKAGNLDKLKQAKLLCFAQPTRAATIRDQKIVNGRAHYVVQFPFIQTCENVNQQNTQTLMATMIIDRVDDMDHPDGLAISQLVVGPMGN</sequence>
<dbReference type="EMBL" id="CP021512">
    <property type="protein sequence ID" value="ARW49385.1"/>
    <property type="molecule type" value="Genomic_DNA"/>
</dbReference>
<dbReference type="CDD" id="cd16385">
    <property type="entry name" value="IcmL"/>
    <property type="match status" value="1"/>
</dbReference>
<keyword evidence="1" id="KW-0812">Transmembrane</keyword>
<dbReference type="InterPro" id="IPR021055">
    <property type="entry name" value="T4BSS_IcmL/DotI"/>
</dbReference>
<protein>
    <recommendedName>
        <fullName evidence="4">Type IV secretion protein DotI</fullName>
    </recommendedName>
</protein>
<keyword evidence="1" id="KW-0472">Membrane</keyword>
<evidence type="ECO:0008006" key="4">
    <source>
        <dbReference type="Google" id="ProtNLM"/>
    </source>
</evidence>
<evidence type="ECO:0000256" key="1">
    <source>
        <dbReference type="SAM" id="Phobius"/>
    </source>
</evidence>
<keyword evidence="1" id="KW-1133">Transmembrane helix</keyword>
<reference evidence="2 3" key="1">
    <citation type="submission" date="2017-05" db="EMBL/GenBank/DDBJ databases">
        <title>Genome sequence of Acetobacter pasteurianus subsp. pasteurianus strain SRCM101342.</title>
        <authorList>
            <person name="Cho S.H."/>
        </authorList>
    </citation>
    <scope>NUCLEOTIDE SEQUENCE [LARGE SCALE GENOMIC DNA]</scope>
    <source>
        <strain evidence="2 3">SRCM101342</strain>
        <plasmid evidence="3">pap1342-3</plasmid>
    </source>
</reference>
<evidence type="ECO:0000313" key="3">
    <source>
        <dbReference type="Proteomes" id="UP000196205"/>
    </source>
</evidence>
<gene>
    <name evidence="2" type="ORF">S1001342_03095</name>
</gene>